<accession>A0ACD4NRQ0</accession>
<protein>
    <submittedName>
        <fullName evidence="1">Uncharacterized protein</fullName>
    </submittedName>
</protein>
<dbReference type="EMBL" id="CP113520">
    <property type="protein sequence ID" value="WAJ29330.1"/>
    <property type="molecule type" value="Genomic_DNA"/>
</dbReference>
<organism evidence="1 2">
    <name type="scientific">Antarcticirhabdus aurantiaca</name>
    <dbReference type="NCBI Taxonomy" id="2606717"/>
    <lineage>
        <taxon>Bacteria</taxon>
        <taxon>Pseudomonadati</taxon>
        <taxon>Pseudomonadota</taxon>
        <taxon>Alphaproteobacteria</taxon>
        <taxon>Hyphomicrobiales</taxon>
        <taxon>Aurantimonadaceae</taxon>
        <taxon>Antarcticirhabdus</taxon>
    </lineage>
</organism>
<keyword evidence="2" id="KW-1185">Reference proteome</keyword>
<name>A0ACD4NRQ0_9HYPH</name>
<dbReference type="Proteomes" id="UP001163223">
    <property type="component" value="Chromosome"/>
</dbReference>
<gene>
    <name evidence="1" type="ORF">OXU80_03590</name>
</gene>
<sequence length="74" mass="8142">MLPAWDDEAIMNCDMARLAIAVEAAGDRLQQDRRFQIMLAGGEPEDDVDVPDEPDTDEAFNSKLAGFLSAWKAS</sequence>
<evidence type="ECO:0000313" key="2">
    <source>
        <dbReference type="Proteomes" id="UP001163223"/>
    </source>
</evidence>
<proteinExistence type="predicted"/>
<evidence type="ECO:0000313" key="1">
    <source>
        <dbReference type="EMBL" id="WAJ29330.1"/>
    </source>
</evidence>
<reference evidence="1" key="1">
    <citation type="submission" date="2022-11" db="EMBL/GenBank/DDBJ databases">
        <title>beta-Carotene-producing bacterium, Jeongeuplla avenae sp. nov., alleviates the salt stress of Arabidopsis seedlings.</title>
        <authorList>
            <person name="Jiang L."/>
            <person name="Lee J."/>
        </authorList>
    </citation>
    <scope>NUCLEOTIDE SEQUENCE</scope>
    <source>
        <strain evidence="1">DY_R2A_6</strain>
    </source>
</reference>